<dbReference type="RefSeq" id="XP_030763566.1">
    <property type="nucleotide sequence ID" value="XM_030907706.1"/>
</dbReference>
<dbReference type="OrthoDB" id="10045021at2759"/>
<organism evidence="2 3">
    <name type="scientific">Sitophilus oryzae</name>
    <name type="common">Rice weevil</name>
    <name type="synonym">Curculio oryzae</name>
    <dbReference type="NCBI Taxonomy" id="7048"/>
    <lineage>
        <taxon>Eukaryota</taxon>
        <taxon>Metazoa</taxon>
        <taxon>Ecdysozoa</taxon>
        <taxon>Arthropoda</taxon>
        <taxon>Hexapoda</taxon>
        <taxon>Insecta</taxon>
        <taxon>Pterygota</taxon>
        <taxon>Neoptera</taxon>
        <taxon>Endopterygota</taxon>
        <taxon>Coleoptera</taxon>
        <taxon>Polyphaga</taxon>
        <taxon>Cucujiformia</taxon>
        <taxon>Curculionidae</taxon>
        <taxon>Dryophthorinae</taxon>
        <taxon>Sitophilus</taxon>
    </lineage>
</organism>
<name>A0A6J2YJW1_SITOR</name>
<gene>
    <name evidence="3" type="primary">LOC115888120</name>
</gene>
<protein>
    <submittedName>
        <fullName evidence="3">Slowpoke-binding protein-like</fullName>
    </submittedName>
</protein>
<sequence>MTTDSNGCLVQCLGRQIIEALLFLRNRHLPPLYHLHSGNVIIQNGVARLAGLENSLLGLVPKAPYAPETLAFGYLLFEMSAGYELPSLPSQAHLQLELERAPKVADALQFIFQSPRIPTLEELVRCDLFRGVELRELRGATIVQTVSSPEVLQLLDVVRSPSLPSPLLRRQETVVVIEDCSKRALEDIAEEDDSEISDSCSVEEDISRNAR</sequence>
<dbReference type="Proteomes" id="UP000504635">
    <property type="component" value="Unplaced"/>
</dbReference>
<feature type="region of interest" description="Disordered" evidence="1">
    <location>
        <begin position="188"/>
        <end position="211"/>
    </location>
</feature>
<dbReference type="KEGG" id="soy:115888120"/>
<dbReference type="InParanoid" id="A0A6J2YJW1"/>
<evidence type="ECO:0000313" key="2">
    <source>
        <dbReference type="Proteomes" id="UP000504635"/>
    </source>
</evidence>
<proteinExistence type="predicted"/>
<dbReference type="AlphaFoldDB" id="A0A6J2YJW1"/>
<keyword evidence="2" id="KW-1185">Reference proteome</keyword>
<evidence type="ECO:0000313" key="3">
    <source>
        <dbReference type="RefSeq" id="XP_030763566.1"/>
    </source>
</evidence>
<reference evidence="3" key="1">
    <citation type="submission" date="2025-08" db="UniProtKB">
        <authorList>
            <consortium name="RefSeq"/>
        </authorList>
    </citation>
    <scope>IDENTIFICATION</scope>
    <source>
        <tissue evidence="3">Gonads</tissue>
    </source>
</reference>
<evidence type="ECO:0000256" key="1">
    <source>
        <dbReference type="SAM" id="MobiDB-lite"/>
    </source>
</evidence>
<dbReference type="GeneID" id="115888120"/>
<accession>A0A6J2YJW1</accession>
<feature type="compositionally biased region" description="Acidic residues" evidence="1">
    <location>
        <begin position="188"/>
        <end position="204"/>
    </location>
</feature>